<evidence type="ECO:0000313" key="1">
    <source>
        <dbReference type="EMBL" id="CAF9938957.1"/>
    </source>
</evidence>
<organism evidence="1 2">
    <name type="scientific">Imshaugia aleurites</name>
    <dbReference type="NCBI Taxonomy" id="172621"/>
    <lineage>
        <taxon>Eukaryota</taxon>
        <taxon>Fungi</taxon>
        <taxon>Dikarya</taxon>
        <taxon>Ascomycota</taxon>
        <taxon>Pezizomycotina</taxon>
        <taxon>Lecanoromycetes</taxon>
        <taxon>OSLEUM clade</taxon>
        <taxon>Lecanoromycetidae</taxon>
        <taxon>Lecanorales</taxon>
        <taxon>Lecanorineae</taxon>
        <taxon>Parmeliaceae</taxon>
        <taxon>Imshaugia</taxon>
    </lineage>
</organism>
<dbReference type="Proteomes" id="UP000664534">
    <property type="component" value="Unassembled WGS sequence"/>
</dbReference>
<comment type="caution">
    <text evidence="1">The sequence shown here is derived from an EMBL/GenBank/DDBJ whole genome shotgun (WGS) entry which is preliminary data.</text>
</comment>
<name>A0A8H3PE74_9LECA</name>
<dbReference type="OrthoDB" id="5383532at2759"/>
<protein>
    <submittedName>
        <fullName evidence="1">Uncharacterized protein</fullName>
    </submittedName>
</protein>
<accession>A0A8H3PE74</accession>
<dbReference type="EMBL" id="CAJPDT010000113">
    <property type="protein sequence ID" value="CAF9938957.1"/>
    <property type="molecule type" value="Genomic_DNA"/>
</dbReference>
<gene>
    <name evidence="1" type="ORF">IMSHALPRED_001154</name>
</gene>
<keyword evidence="2" id="KW-1185">Reference proteome</keyword>
<proteinExistence type="predicted"/>
<dbReference type="AlphaFoldDB" id="A0A8H3PE74"/>
<reference evidence="1" key="1">
    <citation type="submission" date="2021-03" db="EMBL/GenBank/DDBJ databases">
        <authorList>
            <person name="Tagirdzhanova G."/>
        </authorList>
    </citation>
    <scope>NUCLEOTIDE SEQUENCE</scope>
</reference>
<sequence>MSNRDHLKRYLNTDPHTASSQIWNGLPGNYQLIRRMHHDQIINGEKVTNTDIVSPSYGSSRVTPSICTDPAFHEYELLQNIALKLVTKGGKEAIKTENRVFRLQNGKWSIWDADSNGVAVDKFMDLTLGNKVLDPVMLGTGRDQEAMLTAEQQPWVDEENEVNYLSFDGTIGEGVHWQIYRRVSGRDWFGSVISVMMQGDEYLPRGARFRWLVEEDGFGAVMVGWIDEARKEIKGTRVCGDAVLDLAVVAYALVIQADTYSHKSSIAINQRIQTYLVA</sequence>
<evidence type="ECO:0000313" key="2">
    <source>
        <dbReference type="Proteomes" id="UP000664534"/>
    </source>
</evidence>